<comment type="similarity">
    <text evidence="2">Belongs to the ATP-dependent AMP-binding enzyme family.</text>
</comment>
<dbReference type="InterPro" id="IPR015366">
    <property type="entry name" value="S53_propep"/>
</dbReference>
<gene>
    <name evidence="12" type="ORF">LTR62_000086</name>
</gene>
<keyword evidence="10" id="KW-0732">Signal</keyword>
<dbReference type="CDD" id="cd11377">
    <property type="entry name" value="Pro-peptidase_S53"/>
    <property type="match status" value="1"/>
</dbReference>
<dbReference type="PANTHER" id="PTHR14218">
    <property type="entry name" value="PROTEASE S8 TRIPEPTIDYL PEPTIDASE I CLN2"/>
    <property type="match status" value="1"/>
</dbReference>
<dbReference type="InterPro" id="IPR045851">
    <property type="entry name" value="AMP-bd_C_sf"/>
</dbReference>
<dbReference type="SMART" id="SM00944">
    <property type="entry name" value="Pro-kuma_activ"/>
    <property type="match status" value="1"/>
</dbReference>
<keyword evidence="7 9" id="KW-0106">Calcium</keyword>
<dbReference type="Gene3D" id="3.30.300.30">
    <property type="match status" value="1"/>
</dbReference>
<feature type="active site" description="Charge relay system" evidence="9">
    <location>
        <position position="291"/>
    </location>
</feature>
<dbReference type="Gene3D" id="3.40.50.200">
    <property type="entry name" value="Peptidase S8/S53 domain"/>
    <property type="match status" value="1"/>
</dbReference>
<evidence type="ECO:0000313" key="13">
    <source>
        <dbReference type="Proteomes" id="UP001310890"/>
    </source>
</evidence>
<dbReference type="Pfam" id="PF09286">
    <property type="entry name" value="Pro-kuma_activ"/>
    <property type="match status" value="1"/>
</dbReference>
<dbReference type="InterPro" id="IPR050819">
    <property type="entry name" value="Tripeptidyl-peptidase_I"/>
</dbReference>
<comment type="subcellular location">
    <subcellularLocation>
        <location evidence="1">Secreted</location>
        <location evidence="1">Extracellular space</location>
    </subcellularLocation>
</comment>
<dbReference type="PANTHER" id="PTHR14218:SF19">
    <property type="entry name" value="SERINE PROTEASE AORO, PUTATIVE (AFU_ORTHOLOGUE AFUA_6G10250)-RELATED"/>
    <property type="match status" value="1"/>
</dbReference>
<dbReference type="SUPFAM" id="SSF52743">
    <property type="entry name" value="Subtilisin-like"/>
    <property type="match status" value="1"/>
</dbReference>
<dbReference type="EMBL" id="JAVRRL010000001">
    <property type="protein sequence ID" value="KAK5118876.1"/>
    <property type="molecule type" value="Genomic_DNA"/>
</dbReference>
<feature type="binding site" evidence="9">
    <location>
        <position position="609"/>
    </location>
    <ligand>
        <name>Ca(2+)</name>
        <dbReference type="ChEBI" id="CHEBI:29108"/>
    </ligand>
</feature>
<dbReference type="SUPFAM" id="SSF54897">
    <property type="entry name" value="Protease propeptides/inhibitors"/>
    <property type="match status" value="1"/>
</dbReference>
<feature type="binding site" evidence="9">
    <location>
        <position position="589"/>
    </location>
    <ligand>
        <name>Ca(2+)</name>
        <dbReference type="ChEBI" id="CHEBI:29108"/>
    </ligand>
</feature>
<dbReference type="InterPro" id="IPR036852">
    <property type="entry name" value="Peptidase_S8/S53_dom_sf"/>
</dbReference>
<evidence type="ECO:0000256" key="7">
    <source>
        <dbReference type="ARBA" id="ARBA00022837"/>
    </source>
</evidence>
<feature type="binding site" evidence="9">
    <location>
        <position position="588"/>
    </location>
    <ligand>
        <name>Ca(2+)</name>
        <dbReference type="ChEBI" id="CHEBI:29108"/>
    </ligand>
</feature>
<evidence type="ECO:0000313" key="12">
    <source>
        <dbReference type="EMBL" id="KAK5118876.1"/>
    </source>
</evidence>
<evidence type="ECO:0000256" key="3">
    <source>
        <dbReference type="ARBA" id="ARBA00022670"/>
    </source>
</evidence>
<dbReference type="SUPFAM" id="SSF56801">
    <property type="entry name" value="Acetyl-CoA synthetase-like"/>
    <property type="match status" value="1"/>
</dbReference>
<organism evidence="12 13">
    <name type="scientific">Meristemomyces frigidus</name>
    <dbReference type="NCBI Taxonomy" id="1508187"/>
    <lineage>
        <taxon>Eukaryota</taxon>
        <taxon>Fungi</taxon>
        <taxon>Dikarya</taxon>
        <taxon>Ascomycota</taxon>
        <taxon>Pezizomycotina</taxon>
        <taxon>Dothideomycetes</taxon>
        <taxon>Dothideomycetidae</taxon>
        <taxon>Mycosphaerellales</taxon>
        <taxon>Teratosphaeriaceae</taxon>
        <taxon>Meristemomyces</taxon>
    </lineage>
</organism>
<dbReference type="Proteomes" id="UP001310890">
    <property type="component" value="Unassembled WGS sequence"/>
</dbReference>
<feature type="binding site" evidence="9">
    <location>
        <position position="607"/>
    </location>
    <ligand>
        <name>Ca(2+)</name>
        <dbReference type="ChEBI" id="CHEBI:29108"/>
    </ligand>
</feature>
<dbReference type="GO" id="GO:0004252">
    <property type="term" value="F:serine-type endopeptidase activity"/>
    <property type="evidence" value="ECO:0007669"/>
    <property type="project" value="UniProtKB-UniRule"/>
</dbReference>
<dbReference type="InterPro" id="IPR025110">
    <property type="entry name" value="AMP-bd_C"/>
</dbReference>
<dbReference type="Pfam" id="PF00501">
    <property type="entry name" value="AMP-binding"/>
    <property type="match status" value="1"/>
</dbReference>
<feature type="chain" id="PRO_5042898847" description="Peptidase S53 domain-containing protein" evidence="10">
    <location>
        <begin position="17"/>
        <end position="1169"/>
    </location>
</feature>
<comment type="caution">
    <text evidence="12">The sequence shown here is derived from an EMBL/GenBank/DDBJ whole genome shotgun (WGS) entry which is preliminary data.</text>
</comment>
<feature type="active site" description="Charge relay system" evidence="9">
    <location>
        <position position="547"/>
    </location>
</feature>
<dbReference type="AlphaFoldDB" id="A0AAN7TQP5"/>
<evidence type="ECO:0000259" key="11">
    <source>
        <dbReference type="PROSITE" id="PS51695"/>
    </source>
</evidence>
<name>A0AAN7TQP5_9PEZI</name>
<dbReference type="InterPro" id="IPR000873">
    <property type="entry name" value="AMP-dep_synth/lig_dom"/>
</dbReference>
<keyword evidence="3 9" id="KW-0645">Protease</keyword>
<reference evidence="12" key="1">
    <citation type="submission" date="2023-08" db="EMBL/GenBank/DDBJ databases">
        <title>Black Yeasts Isolated from many extreme environments.</title>
        <authorList>
            <person name="Coleine C."/>
            <person name="Stajich J.E."/>
            <person name="Selbmann L."/>
        </authorList>
    </citation>
    <scope>NUCLEOTIDE SEQUENCE</scope>
    <source>
        <strain evidence="12">CCFEE 5401</strain>
    </source>
</reference>
<evidence type="ECO:0000256" key="10">
    <source>
        <dbReference type="SAM" id="SignalP"/>
    </source>
</evidence>
<evidence type="ECO:0000256" key="8">
    <source>
        <dbReference type="ARBA" id="ARBA00023145"/>
    </source>
</evidence>
<dbReference type="FunFam" id="3.30.300.30:FF:000007">
    <property type="entry name" value="4-coumarate--CoA ligase 2"/>
    <property type="match status" value="1"/>
</dbReference>
<dbReference type="Gene3D" id="3.40.50.12780">
    <property type="entry name" value="N-terminal domain of ligase-like"/>
    <property type="match status" value="1"/>
</dbReference>
<evidence type="ECO:0000256" key="9">
    <source>
        <dbReference type="PROSITE-ProRule" id="PRU01032"/>
    </source>
</evidence>
<feature type="domain" description="Peptidase S53" evidence="11">
    <location>
        <begin position="208"/>
        <end position="629"/>
    </location>
</feature>
<evidence type="ECO:0000256" key="2">
    <source>
        <dbReference type="ARBA" id="ARBA00006432"/>
    </source>
</evidence>
<keyword evidence="4 9" id="KW-0479">Metal-binding</keyword>
<keyword evidence="5 9" id="KW-0378">Hydrolase</keyword>
<comment type="cofactor">
    <cofactor evidence="9">
        <name>Ca(2+)</name>
        <dbReference type="ChEBI" id="CHEBI:29108"/>
    </cofactor>
    <text evidence="9">Binds 1 Ca(2+) ion per subunit.</text>
</comment>
<dbReference type="InterPro" id="IPR030400">
    <property type="entry name" value="Sedolisin_dom"/>
</dbReference>
<dbReference type="PROSITE" id="PS00455">
    <property type="entry name" value="AMP_BINDING"/>
    <property type="match status" value="1"/>
</dbReference>
<feature type="active site" description="Charge relay system" evidence="9">
    <location>
        <position position="287"/>
    </location>
</feature>
<evidence type="ECO:0000256" key="1">
    <source>
        <dbReference type="ARBA" id="ARBA00004239"/>
    </source>
</evidence>
<dbReference type="InterPro" id="IPR020845">
    <property type="entry name" value="AMP-binding_CS"/>
</dbReference>
<proteinExistence type="inferred from homology"/>
<dbReference type="Pfam" id="PF13193">
    <property type="entry name" value="AMP-binding_C"/>
    <property type="match status" value="1"/>
</dbReference>
<keyword evidence="6 9" id="KW-0720">Serine protease</keyword>
<dbReference type="GO" id="GO:0006508">
    <property type="term" value="P:proteolysis"/>
    <property type="evidence" value="ECO:0007669"/>
    <property type="project" value="UniProtKB-KW"/>
</dbReference>
<dbReference type="GO" id="GO:0005576">
    <property type="term" value="C:extracellular region"/>
    <property type="evidence" value="ECO:0007669"/>
    <property type="project" value="UniProtKB-SubCell"/>
</dbReference>
<evidence type="ECO:0000256" key="4">
    <source>
        <dbReference type="ARBA" id="ARBA00022723"/>
    </source>
</evidence>
<sequence length="1169" mass="127195">MHFSALVTALAGLATALPSPEPHVVHEKRDGVLSWTKHSRAERSTILPVRIGLKQRNLEHGDRWLADISDPKSPNFGQHWSAEKVANAFMPHPDTSDKVTQWLTSSGIDASRLSHSKGRNWIEFDATVDEAEALLKTQYHTFQDKTTGGYRIACDSYSLPESLQQHVDFVMPTVQLDGLKPVAQAAPQYQSQAINITGLTGLANCSTLITIDCLRALYGIPVATTNHTGNQLGIAEWADYLYLPDLREFFSRFTSPKIPSTVAPEFISIDGGKPSNLTVAKLGEVVESALDFQTSYSIIYPQGIRLYQNGDSVNVDSVGTFNIFLDALDASYCTYEGGDQPYVDPAYPDPNEGGYTGPLQCGGAPLSNVFSVSYGQIEGALPRFYMERQCREWMKLALQGVSTIYASGDSGVANRYNSGYNNSCLDETNLYVDQFGKRFSPSFPNTCPYITNVGATTLLNSSIYGGEQAVADPNGALSFYSGGGFSDIFERPSWQDAAVKNYLKKYSPNYSEHIFNHSGRAFPDVSAIGLKVATVYLNQTLGVGGTSASAPIFASIITLLNEERLGQGKKPIGFLNPIIYAHPEIFNDITVGSNPGCGTAGFPTAPGWDPVTGMDSEHSLAQPDTILHQQAAHPSNIITKAQQLDLVERLAYRLRHDFGIGASGPDKDVVTVISYGQILLPAVFHAVIAAGGVYSAASPSSTVAELARQVEVGTSRLLICGAEHGDVAASAAGQCQLPPSNVLVLESEEGGWSLCGVDGGGKGGRGGGRNLLSPGLQQQRLTWERITDPVTLKQSLITILWSSGTTGLPKGVMLSHRNLVAETYITALSGRQWAARELEKGNELPAVEYRTLAHLPTSHIAGLFGYLIAPQYNGGTAIWMRKYSWGDMLTYLRQFPITAFYTVPSIYLRISKSREITDHFRHVVAASTGAAPMDGALMVSANAKLGDGKLPLIGQTWGLSETTGAITAMPKGESDDTGSISPILPSVELRMVDEEFRDVDPEVQEGELLVRSPLVTEGYWRNEKATKEAFHDGWFCTGDIGRLRGGRFYIVDRKKELLKYKGQQVAPAELENVLFTHPQIKEAAVVGIPAPDDPGTDLPRAYVVPQESENALTEDDVKRWVKERLAPYKQLRGGVVFVDEIPKNAIGKFLRRELRDRAKKEVLSNKAKL</sequence>
<evidence type="ECO:0000256" key="5">
    <source>
        <dbReference type="ARBA" id="ARBA00022801"/>
    </source>
</evidence>
<feature type="signal peptide" evidence="10">
    <location>
        <begin position="1"/>
        <end position="16"/>
    </location>
</feature>
<dbReference type="GO" id="GO:0008240">
    <property type="term" value="F:tripeptidyl-peptidase activity"/>
    <property type="evidence" value="ECO:0007669"/>
    <property type="project" value="TreeGrafter"/>
</dbReference>
<evidence type="ECO:0000256" key="6">
    <source>
        <dbReference type="ARBA" id="ARBA00022825"/>
    </source>
</evidence>
<accession>A0AAN7TQP5</accession>
<protein>
    <recommendedName>
        <fullName evidence="11">Peptidase S53 domain-containing protein</fullName>
    </recommendedName>
</protein>
<dbReference type="CDD" id="cd04056">
    <property type="entry name" value="Peptidases_S53"/>
    <property type="match status" value="1"/>
</dbReference>
<dbReference type="InterPro" id="IPR042099">
    <property type="entry name" value="ANL_N_sf"/>
</dbReference>
<dbReference type="GO" id="GO:0046872">
    <property type="term" value="F:metal ion binding"/>
    <property type="evidence" value="ECO:0007669"/>
    <property type="project" value="UniProtKB-UniRule"/>
</dbReference>
<dbReference type="PROSITE" id="PS51695">
    <property type="entry name" value="SEDOLISIN"/>
    <property type="match status" value="1"/>
</dbReference>
<keyword evidence="8" id="KW-0865">Zymogen</keyword>